<evidence type="ECO:0000313" key="2">
    <source>
        <dbReference type="EMBL" id="BFD46685.1"/>
    </source>
</evidence>
<protein>
    <submittedName>
        <fullName evidence="2">Class I SAM-dependent methyltransferase</fullName>
    </submittedName>
</protein>
<gene>
    <name evidence="2" type="ORF">DMENIID0002_13310</name>
</gene>
<dbReference type="InterPro" id="IPR029063">
    <property type="entry name" value="SAM-dependent_MTases_sf"/>
</dbReference>
<dbReference type="GO" id="GO:0008168">
    <property type="term" value="F:methyltransferase activity"/>
    <property type="evidence" value="ECO:0007669"/>
    <property type="project" value="UniProtKB-KW"/>
</dbReference>
<reference evidence="2" key="1">
    <citation type="submission" date="2024-01" db="EMBL/GenBank/DDBJ databases">
        <title>Sequencing the genomes of a sandfly, Sergentomyia squamirostris, and its two endosymbionts.</title>
        <authorList>
            <person name="Itokawa K."/>
            <person name="Sanjoba C."/>
        </authorList>
    </citation>
    <scope>NUCLEOTIDE SEQUENCE</scope>
    <source>
        <strain evidence="2">RiSSQ</strain>
    </source>
</reference>
<sequence length="248" mass="28607">MNKIYGKYTNILLDRLALRPNMKVAIIGCGSGESIDVIYQKIGQDGKLLCLDISQKQIDLTKSKLSSKNIDIVEYQVADIQDYQGNEQYDLVYCRFVLIHLIHPQKALNNMLSLLKPGGTIACEEHDYTAIFNYPYARSIEQYKELLHKIEKRLSVDYSYGIKLFNTLCTLQLTDVKFDFHQPVFNGAEEKLLLKLSLLEEKEHFIKHKLIDNLEIEKMLKEMDQIIQDKTVIQSAGGVFQSWGKKLQ</sequence>
<keyword evidence="2" id="KW-0808">Transferase</keyword>
<dbReference type="EMBL" id="AP029170">
    <property type="protein sequence ID" value="BFD46685.1"/>
    <property type="molecule type" value="Genomic_DNA"/>
</dbReference>
<dbReference type="CDD" id="cd02440">
    <property type="entry name" value="AdoMet_MTases"/>
    <property type="match status" value="1"/>
</dbReference>
<keyword evidence="2" id="KW-0489">Methyltransferase</keyword>
<name>A0AAT9GA01_9RICK</name>
<accession>A0AAT9GA01</accession>
<dbReference type="PANTHER" id="PTHR43861">
    <property type="entry name" value="TRANS-ACONITATE 2-METHYLTRANSFERASE-RELATED"/>
    <property type="match status" value="1"/>
</dbReference>
<dbReference type="InterPro" id="IPR025714">
    <property type="entry name" value="Methyltranfer_dom"/>
</dbReference>
<evidence type="ECO:0000259" key="1">
    <source>
        <dbReference type="Pfam" id="PF13847"/>
    </source>
</evidence>
<dbReference type="Gene3D" id="3.40.50.150">
    <property type="entry name" value="Vaccinia Virus protein VP39"/>
    <property type="match status" value="1"/>
</dbReference>
<dbReference type="Pfam" id="PF13847">
    <property type="entry name" value="Methyltransf_31"/>
    <property type="match status" value="1"/>
</dbReference>
<proteinExistence type="predicted"/>
<feature type="domain" description="Methyltransferase" evidence="1">
    <location>
        <begin position="20"/>
        <end position="142"/>
    </location>
</feature>
<organism evidence="2">
    <name type="scientific">Candidatus Tisiphia endosymbiont of Sergentomyia squamirostris</name>
    <dbReference type="NCBI Taxonomy" id="3113639"/>
    <lineage>
        <taxon>Bacteria</taxon>
        <taxon>Pseudomonadati</taxon>
        <taxon>Pseudomonadota</taxon>
        <taxon>Alphaproteobacteria</taxon>
        <taxon>Rickettsiales</taxon>
        <taxon>Rickettsiaceae</taxon>
        <taxon>Rickettsieae</taxon>
        <taxon>Candidatus Tisiphia</taxon>
    </lineage>
</organism>
<dbReference type="SUPFAM" id="SSF53335">
    <property type="entry name" value="S-adenosyl-L-methionine-dependent methyltransferases"/>
    <property type="match status" value="1"/>
</dbReference>
<dbReference type="GO" id="GO:0032259">
    <property type="term" value="P:methylation"/>
    <property type="evidence" value="ECO:0007669"/>
    <property type="project" value="UniProtKB-KW"/>
</dbReference>
<dbReference type="AlphaFoldDB" id="A0AAT9GA01"/>